<keyword evidence="4" id="KW-1185">Reference proteome</keyword>
<feature type="compositionally biased region" description="Low complexity" evidence="1">
    <location>
        <begin position="131"/>
        <end position="159"/>
    </location>
</feature>
<dbReference type="Pfam" id="PF00197">
    <property type="entry name" value="Kunitz_legume"/>
    <property type="match status" value="2"/>
</dbReference>
<accession>A0AAP0EYY8</accession>
<dbReference type="PRINTS" id="PR00291">
    <property type="entry name" value="KUNITZINHBTR"/>
</dbReference>
<dbReference type="Proteomes" id="UP001420932">
    <property type="component" value="Unassembled WGS sequence"/>
</dbReference>
<dbReference type="SUPFAM" id="SSF50386">
    <property type="entry name" value="STI-like"/>
    <property type="match status" value="2"/>
</dbReference>
<feature type="signal peptide" evidence="2">
    <location>
        <begin position="1"/>
        <end position="29"/>
    </location>
</feature>
<feature type="region of interest" description="Disordered" evidence="1">
    <location>
        <begin position="113"/>
        <end position="159"/>
    </location>
</feature>
<dbReference type="SMART" id="SM00452">
    <property type="entry name" value="STI"/>
    <property type="match status" value="1"/>
</dbReference>
<dbReference type="GO" id="GO:0004866">
    <property type="term" value="F:endopeptidase inhibitor activity"/>
    <property type="evidence" value="ECO:0007669"/>
    <property type="project" value="InterPro"/>
</dbReference>
<gene>
    <name evidence="3" type="ORF">Syun_026378</name>
</gene>
<evidence type="ECO:0000256" key="2">
    <source>
        <dbReference type="SAM" id="SignalP"/>
    </source>
</evidence>
<sequence>MSTPIRTSPLLLLPLYMILTFAITADSLALEEVRDVANKKLISGLNYYILPVMRGTGGGLTLGPNMANHTCPLDVVQHRRSEASNGLPVTFRPVKNLKKGTVYDEMSLQNGFLRLQPKGGHGHHNGEENESPSNSCSSLGRKVGRSRSVGCGSRSRSRSMSFSGDFLERLSTGFGDCTVLRRVESHREASKEDNHHHHHRHPIKDRVKCGGLFEEEVSNPYEITTIDRHRPLKLLSAQTPTSVWKLASFDEEVRRYFVTTGGREGSPGIGSLSNWFKIEKDGEDYKLSFCPSVCKFCKVICKDVGIYVDGEGVRRLALSDETPFNVMFKKA</sequence>
<feature type="chain" id="PRO_5042814371" evidence="2">
    <location>
        <begin position="30"/>
        <end position="331"/>
    </location>
</feature>
<comment type="caution">
    <text evidence="3">The sequence shown here is derived from an EMBL/GenBank/DDBJ whole genome shotgun (WGS) entry which is preliminary data.</text>
</comment>
<proteinExistence type="predicted"/>
<evidence type="ECO:0000256" key="1">
    <source>
        <dbReference type="SAM" id="MobiDB-lite"/>
    </source>
</evidence>
<dbReference type="InterPro" id="IPR011065">
    <property type="entry name" value="Kunitz_inhibitor_STI-like_sf"/>
</dbReference>
<dbReference type="AlphaFoldDB" id="A0AAP0EYY8"/>
<evidence type="ECO:0000313" key="4">
    <source>
        <dbReference type="Proteomes" id="UP001420932"/>
    </source>
</evidence>
<protein>
    <submittedName>
        <fullName evidence="3">Uncharacterized protein</fullName>
    </submittedName>
</protein>
<dbReference type="InterPro" id="IPR002160">
    <property type="entry name" value="Prot_inh_Kunz-lg"/>
</dbReference>
<dbReference type="PANTHER" id="PTHR33107">
    <property type="entry name" value="KUNITZ TRYPSIN INHIBITOR 2"/>
    <property type="match status" value="1"/>
</dbReference>
<evidence type="ECO:0000313" key="3">
    <source>
        <dbReference type="EMBL" id="KAK9099333.1"/>
    </source>
</evidence>
<organism evidence="3 4">
    <name type="scientific">Stephania yunnanensis</name>
    <dbReference type="NCBI Taxonomy" id="152371"/>
    <lineage>
        <taxon>Eukaryota</taxon>
        <taxon>Viridiplantae</taxon>
        <taxon>Streptophyta</taxon>
        <taxon>Embryophyta</taxon>
        <taxon>Tracheophyta</taxon>
        <taxon>Spermatophyta</taxon>
        <taxon>Magnoliopsida</taxon>
        <taxon>Ranunculales</taxon>
        <taxon>Menispermaceae</taxon>
        <taxon>Menispermoideae</taxon>
        <taxon>Cissampelideae</taxon>
        <taxon>Stephania</taxon>
    </lineage>
</organism>
<dbReference type="EMBL" id="JBBNAF010000011">
    <property type="protein sequence ID" value="KAK9099333.1"/>
    <property type="molecule type" value="Genomic_DNA"/>
</dbReference>
<name>A0AAP0EYY8_9MAGN</name>
<reference evidence="3 4" key="1">
    <citation type="submission" date="2024-01" db="EMBL/GenBank/DDBJ databases">
        <title>Genome assemblies of Stephania.</title>
        <authorList>
            <person name="Yang L."/>
        </authorList>
    </citation>
    <scope>NUCLEOTIDE SEQUENCE [LARGE SCALE GENOMIC DNA]</scope>
    <source>
        <strain evidence="3">YNDBR</strain>
        <tissue evidence="3">Leaf</tissue>
    </source>
</reference>
<keyword evidence="2" id="KW-0732">Signal</keyword>
<dbReference type="PANTHER" id="PTHR33107:SF5">
    <property type="entry name" value="KUNITZ TRYPSIN INHIBITOR 5"/>
    <property type="match status" value="1"/>
</dbReference>
<dbReference type="Gene3D" id="2.80.10.50">
    <property type="match status" value="2"/>
</dbReference>